<keyword evidence="1" id="KW-1133">Transmembrane helix</keyword>
<organism evidence="2 3">
    <name type="scientific">Dictyocaulus viviparus</name>
    <name type="common">Bovine lungworm</name>
    <dbReference type="NCBI Taxonomy" id="29172"/>
    <lineage>
        <taxon>Eukaryota</taxon>
        <taxon>Metazoa</taxon>
        <taxon>Ecdysozoa</taxon>
        <taxon>Nematoda</taxon>
        <taxon>Chromadorea</taxon>
        <taxon>Rhabditida</taxon>
        <taxon>Rhabditina</taxon>
        <taxon>Rhabditomorpha</taxon>
        <taxon>Strongyloidea</taxon>
        <taxon>Metastrongylidae</taxon>
        <taxon>Dictyocaulus</taxon>
    </lineage>
</organism>
<keyword evidence="1" id="KW-0812">Transmembrane</keyword>
<proteinExistence type="predicted"/>
<dbReference type="EMBL" id="KN719664">
    <property type="protein sequence ID" value="KJH39868.1"/>
    <property type="molecule type" value="Genomic_DNA"/>
</dbReference>
<sequence length="83" mass="9224">VKWTVYSTYIRAIGCRTAISFIIVYILSSVLGVSSNLWLAKWSDDAEILQQTSNGSSYGTNMRLAIYVTLGVGQEVIEFPNKD</sequence>
<evidence type="ECO:0000313" key="3">
    <source>
        <dbReference type="Proteomes" id="UP000053766"/>
    </source>
</evidence>
<keyword evidence="1" id="KW-0472">Membrane</keyword>
<feature type="transmembrane region" description="Helical" evidence="1">
    <location>
        <begin position="18"/>
        <end position="39"/>
    </location>
</feature>
<evidence type="ECO:0000313" key="2">
    <source>
        <dbReference type="EMBL" id="KJH39868.1"/>
    </source>
</evidence>
<dbReference type="OrthoDB" id="6500128at2759"/>
<name>A0A0D8X5V1_DICVI</name>
<accession>A0A0D8X5V1</accession>
<gene>
    <name evidence="2" type="ORF">DICVIV_14235</name>
</gene>
<protein>
    <submittedName>
        <fullName evidence="2">Uncharacterized protein</fullName>
    </submittedName>
</protein>
<feature type="non-terminal residue" evidence="2">
    <location>
        <position position="1"/>
    </location>
</feature>
<keyword evidence="3" id="KW-1185">Reference proteome</keyword>
<reference evidence="2 3" key="1">
    <citation type="submission" date="2013-11" db="EMBL/GenBank/DDBJ databases">
        <title>Draft genome of the bovine lungworm Dictyocaulus viviparus.</title>
        <authorList>
            <person name="Mitreva M."/>
        </authorList>
    </citation>
    <scope>NUCLEOTIDE SEQUENCE [LARGE SCALE GENOMIC DNA]</scope>
    <source>
        <strain evidence="2 3">HannoverDv2000</strain>
    </source>
</reference>
<evidence type="ECO:0000256" key="1">
    <source>
        <dbReference type="SAM" id="Phobius"/>
    </source>
</evidence>
<dbReference type="STRING" id="29172.A0A0D8X5V1"/>
<dbReference type="AlphaFoldDB" id="A0A0D8X5V1"/>
<reference evidence="3" key="2">
    <citation type="journal article" date="2016" name="Sci. Rep.">
        <title>Dictyocaulus viviparus genome, variome and transcriptome elucidate lungworm biology and support future intervention.</title>
        <authorList>
            <person name="McNulty S.N."/>
            <person name="Strube C."/>
            <person name="Rosa B.A."/>
            <person name="Martin J.C."/>
            <person name="Tyagi R."/>
            <person name="Choi Y.J."/>
            <person name="Wang Q."/>
            <person name="Hallsworth Pepin K."/>
            <person name="Zhang X."/>
            <person name="Ozersky P."/>
            <person name="Wilson R.K."/>
            <person name="Sternberg P.W."/>
            <person name="Gasser R.B."/>
            <person name="Mitreva M."/>
        </authorList>
    </citation>
    <scope>NUCLEOTIDE SEQUENCE [LARGE SCALE GENOMIC DNA]</scope>
    <source>
        <strain evidence="3">HannoverDv2000</strain>
    </source>
</reference>
<dbReference type="Proteomes" id="UP000053766">
    <property type="component" value="Unassembled WGS sequence"/>
</dbReference>